<dbReference type="GO" id="GO:0000976">
    <property type="term" value="F:transcription cis-regulatory region binding"/>
    <property type="evidence" value="ECO:0007669"/>
    <property type="project" value="TreeGrafter"/>
</dbReference>
<evidence type="ECO:0000313" key="7">
    <source>
        <dbReference type="Proteomes" id="UP001172681"/>
    </source>
</evidence>
<dbReference type="GO" id="GO:0000981">
    <property type="term" value="F:DNA-binding transcription factor activity, RNA polymerase II-specific"/>
    <property type="evidence" value="ECO:0007669"/>
    <property type="project" value="InterPro"/>
</dbReference>
<evidence type="ECO:0000256" key="1">
    <source>
        <dbReference type="ARBA" id="ARBA00004123"/>
    </source>
</evidence>
<organism evidence="6 7">
    <name type="scientific">Knufia peltigerae</name>
    <dbReference type="NCBI Taxonomy" id="1002370"/>
    <lineage>
        <taxon>Eukaryota</taxon>
        <taxon>Fungi</taxon>
        <taxon>Dikarya</taxon>
        <taxon>Ascomycota</taxon>
        <taxon>Pezizomycotina</taxon>
        <taxon>Eurotiomycetes</taxon>
        <taxon>Chaetothyriomycetidae</taxon>
        <taxon>Chaetothyriales</taxon>
        <taxon>Trichomeriaceae</taxon>
        <taxon>Knufia</taxon>
    </lineage>
</organism>
<evidence type="ECO:0000256" key="4">
    <source>
        <dbReference type="ARBA" id="ARBA00023242"/>
    </source>
</evidence>
<dbReference type="Proteomes" id="UP001172681">
    <property type="component" value="Unassembled WGS sequence"/>
</dbReference>
<dbReference type="PANTHER" id="PTHR37534">
    <property type="entry name" value="TRANSCRIPTIONAL ACTIVATOR PROTEIN UGA3"/>
    <property type="match status" value="1"/>
</dbReference>
<reference evidence="6" key="1">
    <citation type="submission" date="2022-10" db="EMBL/GenBank/DDBJ databases">
        <title>Culturing micro-colonial fungi from biological soil crusts in the Mojave desert and describing Neophaeococcomyces mojavensis, and introducing the new genera and species Taxawa tesnikishii.</title>
        <authorList>
            <person name="Kurbessoian T."/>
            <person name="Stajich J.E."/>
        </authorList>
    </citation>
    <scope>NUCLEOTIDE SEQUENCE</scope>
    <source>
        <strain evidence="6">TK_35</strain>
    </source>
</reference>
<dbReference type="GO" id="GO:0008270">
    <property type="term" value="F:zinc ion binding"/>
    <property type="evidence" value="ECO:0007669"/>
    <property type="project" value="InterPro"/>
</dbReference>
<keyword evidence="4" id="KW-0539">Nucleus</keyword>
<comment type="caution">
    <text evidence="6">The sequence shown here is derived from an EMBL/GenBank/DDBJ whole genome shotgun (WGS) entry which is preliminary data.</text>
</comment>
<dbReference type="InterPro" id="IPR001138">
    <property type="entry name" value="Zn2Cys6_DnaBD"/>
</dbReference>
<dbReference type="PANTHER" id="PTHR37534:SF43">
    <property type="entry name" value="FINGER DOMAIN PROTEIN, PUTATIVE (AFU_ORTHOLOGUE AFUA_1G01850)-RELATED"/>
    <property type="match status" value="1"/>
</dbReference>
<sequence length="1031" mass="115779">MSSLHFSASLPRKENQDASNGSRTATSSTTSVAPDHTQFLAWPYIDGRISSKHATIIAADLVHRIHVELQDGTESAFARLLQSLPLVIENSPALAAALECVLDTQALLSPVPYHQGNIDLKLYGKALRSLRVAFEDPKHRFEKTTLAAMIVMQRIEALGNFHGGSPHLGPSYSAFHVRGIGKMLSCIGPFPPEDDVLFHALANHAFPILLENVANGEKCFLNSPEWTSIFTQRQKASGIERLLYQILVVMVSFPDLLITFRNQDSKLISDPIVEEQAYTTSNRLRIIGRHLDTLLRYPCEGSAMAVSSLRPTCDISTIRNIDLLHVVIMHAIGCIVVNNMLAGMSSSPAEIADFTWRNVCLSKRLWKLQKSAKHVNIYPTALMLSFESAKFQETKDWIVQTMNELQNRTIENGSRLWTEEDLTCRCLMFTGRKEFVLEERSKQWSKRGQLARQGLDAWNAREEKSKSVATVANCSKITFANLMLPLKCDEAKPICARCRSRSDLCLYEFRLSWTQGRPFKKRRRRSQYQPSKRLLGPTQHEYMPDTATHATSGLSQHNMPGATSDGLHVHGGNIDVEAPDFQISSAWPPVIEVLTSIPRSSKLSKTEDDLNTEHCMLSRGDLYTAPHNHFTTSPPQCLAGPNTLLSSESRFFMHHYCSQTAPVIFPMSGDSNPLRGGLLQVAFGTPHLLYALLASGARHYARLRGFVDEFTSMSVATFTHAALKGLRLAMNDPSQMHKKETVGTALALCTSDVISGNLDTWRIHLLGIHKLLLSALEHDKEMDRDIDSTWHFLIKWFETLDMFAGISGLRTSTVRHGQYRSARRAAYIDEFVGCSLELMPLLAKIGRLARKQTKHIERVYGTDDAERENSHNGLADDIQSTEKQIYSLLDRKVRPSFAQNPLNMTLAKDMENTHQAFIYASLLHLYRRVEQLPKNHIKPAHATYQIVGALQRIRPDSVANILVLWPVFTAGCETDDPSQRRILQERMQSMAAFGMGNVNSALQAMTKYWDAGGSERWDVFLDRHGHDIVLF</sequence>
<proteinExistence type="predicted"/>
<dbReference type="GO" id="GO:0045944">
    <property type="term" value="P:positive regulation of transcription by RNA polymerase II"/>
    <property type="evidence" value="ECO:0007669"/>
    <property type="project" value="TreeGrafter"/>
</dbReference>
<keyword evidence="7" id="KW-1185">Reference proteome</keyword>
<dbReference type="EMBL" id="JAPDRN010000172">
    <property type="protein sequence ID" value="KAJ9616107.1"/>
    <property type="molecule type" value="Genomic_DNA"/>
</dbReference>
<dbReference type="Pfam" id="PF11951">
    <property type="entry name" value="Fungal_trans_2"/>
    <property type="match status" value="1"/>
</dbReference>
<feature type="compositionally biased region" description="Low complexity" evidence="5">
    <location>
        <begin position="22"/>
        <end position="31"/>
    </location>
</feature>
<feature type="region of interest" description="Disordered" evidence="5">
    <location>
        <begin position="1"/>
        <end position="31"/>
    </location>
</feature>
<dbReference type="InterPro" id="IPR021858">
    <property type="entry name" value="Fun_TF"/>
</dbReference>
<gene>
    <name evidence="6" type="ORF">H2204_014101</name>
</gene>
<accession>A0AA39CPR4</accession>
<keyword evidence="3" id="KW-0804">Transcription</keyword>
<dbReference type="CDD" id="cd00067">
    <property type="entry name" value="GAL4"/>
    <property type="match status" value="1"/>
</dbReference>
<dbReference type="GO" id="GO:0005634">
    <property type="term" value="C:nucleus"/>
    <property type="evidence" value="ECO:0007669"/>
    <property type="project" value="UniProtKB-SubCell"/>
</dbReference>
<evidence type="ECO:0000256" key="5">
    <source>
        <dbReference type="SAM" id="MobiDB-lite"/>
    </source>
</evidence>
<comment type="subcellular location">
    <subcellularLocation>
        <location evidence="1">Nucleus</location>
    </subcellularLocation>
</comment>
<name>A0AA39CPR4_9EURO</name>
<feature type="region of interest" description="Disordered" evidence="5">
    <location>
        <begin position="520"/>
        <end position="539"/>
    </location>
</feature>
<protein>
    <submittedName>
        <fullName evidence="6">Uncharacterized protein</fullName>
    </submittedName>
</protein>
<evidence type="ECO:0000256" key="2">
    <source>
        <dbReference type="ARBA" id="ARBA00023015"/>
    </source>
</evidence>
<evidence type="ECO:0000256" key="3">
    <source>
        <dbReference type="ARBA" id="ARBA00023163"/>
    </source>
</evidence>
<evidence type="ECO:0000313" key="6">
    <source>
        <dbReference type="EMBL" id="KAJ9616107.1"/>
    </source>
</evidence>
<keyword evidence="2" id="KW-0805">Transcription regulation</keyword>
<dbReference type="AlphaFoldDB" id="A0AA39CPR4"/>